<sequence>MGSTSNMPSTFGTTAAMETLMTTANSSSEAECNASFSLLLSTFSGLLMLLLFVFAVAGILFLIIVRRLAHNMDLWLLALFLDLAIWVIGKLIQDLSSSGLCMFTASVMFFAAQGTVFQHLGMAFERTNAILSSKPSSISREKICLYILCTYAIALVIIIIIIAVLGIDADLNRGPNMCREGPTLDLHKAIVTFKASFFLLAAIIMIILTIIAVWKLLRAKFGSRKKMAAIVGFTGLVCAMCWLSLPILVLIRGAENGFVCTSSRIARYFPSLAALAMLLLILLNVWAFRKLLEALKKQLTVTARYIRRHTTVSSS</sequence>
<dbReference type="Pfam" id="PF25732">
    <property type="entry name" value="BILF1"/>
    <property type="match status" value="1"/>
</dbReference>
<evidence type="ECO:0000256" key="5">
    <source>
        <dbReference type="SAM" id="Phobius"/>
    </source>
</evidence>
<proteinExistence type="predicted"/>
<name>A0A0A0RYC9_9GAMA</name>
<feature type="transmembrane region" description="Helical" evidence="5">
    <location>
        <begin position="95"/>
        <end position="122"/>
    </location>
</feature>
<keyword evidence="3 5" id="KW-1133">Transmembrane helix</keyword>
<feature type="transmembrane region" description="Helical" evidence="5">
    <location>
        <begin position="229"/>
        <end position="248"/>
    </location>
</feature>
<dbReference type="InterPro" id="IPR017452">
    <property type="entry name" value="GPCR_Rhodpsn_7TM"/>
</dbReference>
<dbReference type="Gene3D" id="1.20.1070.10">
    <property type="entry name" value="Rhodopsin 7-helix transmembrane proteins"/>
    <property type="match status" value="1"/>
</dbReference>
<evidence type="ECO:0000259" key="6">
    <source>
        <dbReference type="PROSITE" id="PS50262"/>
    </source>
</evidence>
<evidence type="ECO:0000256" key="3">
    <source>
        <dbReference type="ARBA" id="ARBA00022989"/>
    </source>
</evidence>
<dbReference type="GO" id="GO:0004930">
    <property type="term" value="F:G protein-coupled receptor activity"/>
    <property type="evidence" value="ECO:0007669"/>
    <property type="project" value="InterPro"/>
</dbReference>
<evidence type="ECO:0000256" key="1">
    <source>
        <dbReference type="ARBA" id="ARBA00004370"/>
    </source>
</evidence>
<dbReference type="PROSITE" id="PS50262">
    <property type="entry name" value="G_PROTEIN_RECEP_F1_2"/>
    <property type="match status" value="1"/>
</dbReference>
<accession>A0A0A0RYC9</accession>
<gene>
    <name evidence="7" type="primary">BILF1</name>
</gene>
<evidence type="ECO:0000256" key="2">
    <source>
        <dbReference type="ARBA" id="ARBA00022692"/>
    </source>
</evidence>
<reference evidence="7" key="1">
    <citation type="journal article" date="2015" name="J. Virol.">
        <title>Identification and functional comparison of seven-transmembrane G-protein-coupled BILF1 receptors in recently discovered nonhuman primate lymphocryptoviruses.</title>
        <authorList>
            <person name="Spiess K."/>
            <person name="Fares S."/>
            <person name="Sparre-Ulrich A.H."/>
            <person name="Hilgenberg E."/>
            <person name="Jarvis M.A."/>
            <person name="Ehlers B."/>
            <person name="Rosenkilde M.M."/>
        </authorList>
    </citation>
    <scope>NUCLEOTIDE SEQUENCE</scope>
    <source>
        <strain evidence="7">PpygLCV1</strain>
    </source>
</reference>
<feature type="transmembrane region" description="Helical" evidence="5">
    <location>
        <begin position="143"/>
        <end position="167"/>
    </location>
</feature>
<feature type="transmembrane region" description="Helical" evidence="5">
    <location>
        <begin position="195"/>
        <end position="217"/>
    </location>
</feature>
<evidence type="ECO:0000256" key="4">
    <source>
        <dbReference type="ARBA" id="ARBA00023136"/>
    </source>
</evidence>
<evidence type="ECO:0000313" key="7">
    <source>
        <dbReference type="EMBL" id="AIW07480.1"/>
    </source>
</evidence>
<protein>
    <submittedName>
        <fullName evidence="7">BILF1</fullName>
    </submittedName>
</protein>
<feature type="transmembrane region" description="Helical" evidence="5">
    <location>
        <begin position="43"/>
        <end position="65"/>
    </location>
</feature>
<organism evidence="7">
    <name type="scientific">Pongo pygmaeus lymphocryptovirus 1</name>
    <dbReference type="NCBI Taxonomy" id="203134"/>
    <lineage>
        <taxon>Viruses</taxon>
        <taxon>Duplodnaviria</taxon>
        <taxon>Heunggongvirae</taxon>
        <taxon>Peploviricota</taxon>
        <taxon>Herviviricetes</taxon>
        <taxon>Herpesvirales</taxon>
        <taxon>Orthoherpesviridae</taxon>
        <taxon>Gammaherpesvirinae</taxon>
        <taxon>Lymphocryptovirus</taxon>
    </lineage>
</organism>
<dbReference type="EMBL" id="KM091909">
    <property type="protein sequence ID" value="AIW07480.1"/>
    <property type="molecule type" value="Genomic_DNA"/>
</dbReference>
<dbReference type="InterPro" id="IPR058024">
    <property type="entry name" value="BILF1-like"/>
</dbReference>
<dbReference type="SUPFAM" id="SSF81321">
    <property type="entry name" value="Family A G protein-coupled receptor-like"/>
    <property type="match status" value="1"/>
</dbReference>
<feature type="domain" description="G-protein coupled receptors family 1 profile" evidence="6">
    <location>
        <begin position="12"/>
        <end position="288"/>
    </location>
</feature>
<keyword evidence="2 5" id="KW-0812">Transmembrane</keyword>
<feature type="transmembrane region" description="Helical" evidence="5">
    <location>
        <begin position="268"/>
        <end position="288"/>
    </location>
</feature>
<feature type="transmembrane region" description="Helical" evidence="5">
    <location>
        <begin position="72"/>
        <end position="89"/>
    </location>
</feature>
<keyword evidence="4 5" id="KW-0472">Membrane</keyword>
<dbReference type="GO" id="GO:0016020">
    <property type="term" value="C:membrane"/>
    <property type="evidence" value="ECO:0007669"/>
    <property type="project" value="UniProtKB-SubCell"/>
</dbReference>
<comment type="subcellular location">
    <subcellularLocation>
        <location evidence="1">Membrane</location>
    </subcellularLocation>
</comment>